<dbReference type="InterPro" id="IPR050266">
    <property type="entry name" value="AB_hydrolase_sf"/>
</dbReference>
<dbReference type="PANTHER" id="PTHR43798">
    <property type="entry name" value="MONOACYLGLYCEROL LIPASE"/>
    <property type="match status" value="1"/>
</dbReference>
<evidence type="ECO:0000313" key="2">
    <source>
        <dbReference type="EMBL" id="SEM57742.1"/>
    </source>
</evidence>
<evidence type="ECO:0000313" key="3">
    <source>
        <dbReference type="Proteomes" id="UP000199421"/>
    </source>
</evidence>
<dbReference type="InterPro" id="IPR000073">
    <property type="entry name" value="AB_hydrolase_1"/>
</dbReference>
<dbReference type="Gene3D" id="3.40.50.1820">
    <property type="entry name" value="alpha/beta hydrolase"/>
    <property type="match status" value="1"/>
</dbReference>
<dbReference type="SUPFAM" id="SSF53474">
    <property type="entry name" value="alpha/beta-Hydrolases"/>
    <property type="match status" value="1"/>
</dbReference>
<reference evidence="3" key="1">
    <citation type="submission" date="2016-10" db="EMBL/GenBank/DDBJ databases">
        <authorList>
            <person name="Varghese N."/>
            <person name="Submissions S."/>
        </authorList>
    </citation>
    <scope>NUCLEOTIDE SEQUENCE [LARGE SCALE GENOMIC DNA]</scope>
    <source>
        <strain evidence="3">DSM 18733</strain>
    </source>
</reference>
<gene>
    <name evidence="2" type="ORF">SAMN05661044_05535</name>
</gene>
<dbReference type="PRINTS" id="PR00111">
    <property type="entry name" value="ABHYDROLASE"/>
</dbReference>
<dbReference type="Pfam" id="PF00561">
    <property type="entry name" value="Abhydrolase_1"/>
    <property type="match status" value="1"/>
</dbReference>
<dbReference type="EMBL" id="FOAF01000017">
    <property type="protein sequence ID" value="SEM57742.1"/>
    <property type="molecule type" value="Genomic_DNA"/>
</dbReference>
<dbReference type="InterPro" id="IPR029058">
    <property type="entry name" value="AB_hydrolase_fold"/>
</dbReference>
<keyword evidence="3" id="KW-1185">Reference proteome</keyword>
<feature type="domain" description="AB hydrolase-1" evidence="1">
    <location>
        <begin position="32"/>
        <end position="260"/>
    </location>
</feature>
<dbReference type="Proteomes" id="UP000199421">
    <property type="component" value="Unassembled WGS sequence"/>
</dbReference>
<accession>A0A1H7ZGR2</accession>
<name>A0A1H7ZGR2_OLID1</name>
<dbReference type="STRING" id="407022.SAMN05661044_05535"/>
<organism evidence="2 3">
    <name type="scientific">Olivibacter domesticus</name>
    <name type="common">Pseudosphingobacterium domesticum</name>
    <dbReference type="NCBI Taxonomy" id="407022"/>
    <lineage>
        <taxon>Bacteria</taxon>
        <taxon>Pseudomonadati</taxon>
        <taxon>Bacteroidota</taxon>
        <taxon>Sphingobacteriia</taxon>
        <taxon>Sphingobacteriales</taxon>
        <taxon>Sphingobacteriaceae</taxon>
        <taxon>Olivibacter</taxon>
    </lineage>
</organism>
<protein>
    <submittedName>
        <fullName evidence="2">Pimeloyl-ACP methyl ester carboxylesterase</fullName>
    </submittedName>
</protein>
<dbReference type="AlphaFoldDB" id="A0A1H7ZGR2"/>
<sequence>MRNDLSMQRKKVRIGDISISYLLKEPSVADKTIIFIHGFPFNKNMWIDQLASLPANVRGIAVDVRGHGMSTIGHGYFSVDVFAKDLIVFVETLGLEHVVLCGISMGGYIALRTYQLAPTLIIGLVLVSTNSQADTNEAKIKRFDTIQSVLKYGRRTFAIGFVKNVFSEQSLMTKVDEVELIRSSIRRNDVRSICATLLALASRTDTTDSLKEITVPCLIIRGESDKLMTANQVEILKEGIVQSELLIMKGCGHLPNLEDPNVFNIALNKYLTSD</sequence>
<evidence type="ECO:0000259" key="1">
    <source>
        <dbReference type="Pfam" id="PF00561"/>
    </source>
</evidence>
<proteinExistence type="predicted"/>